<dbReference type="OrthoDB" id="7330654at2"/>
<protein>
    <recommendedName>
        <fullName evidence="4">Aminoglycoside N(3)-acetyltransferase</fullName>
        <ecNumber evidence="4">2.3.1.-</ecNumber>
    </recommendedName>
</protein>
<comment type="caution">
    <text evidence="5">The sequence shown here is derived from an EMBL/GenBank/DDBJ whole genome shotgun (WGS) entry which is preliminary data.</text>
</comment>
<comment type="catalytic activity">
    <reaction evidence="4">
        <text>a 2-deoxystreptamine antibiotic + acetyl-CoA = an N(3)-acetyl-2-deoxystreptamine antibiotic + CoA + H(+)</text>
        <dbReference type="Rhea" id="RHEA:12665"/>
        <dbReference type="ChEBI" id="CHEBI:15378"/>
        <dbReference type="ChEBI" id="CHEBI:57287"/>
        <dbReference type="ChEBI" id="CHEBI:57288"/>
        <dbReference type="ChEBI" id="CHEBI:57921"/>
        <dbReference type="ChEBI" id="CHEBI:77452"/>
        <dbReference type="EC" id="2.3.1.81"/>
    </reaction>
</comment>
<dbReference type="GO" id="GO:0046677">
    <property type="term" value="P:response to antibiotic"/>
    <property type="evidence" value="ECO:0007669"/>
    <property type="project" value="UniProtKB-KW"/>
</dbReference>
<dbReference type="SUPFAM" id="SSF110710">
    <property type="entry name" value="TTHA0583/YokD-like"/>
    <property type="match status" value="1"/>
</dbReference>
<dbReference type="GO" id="GO:0046353">
    <property type="term" value="F:aminoglycoside 3-N-acetyltransferase activity"/>
    <property type="evidence" value="ECO:0007669"/>
    <property type="project" value="UniProtKB-EC"/>
</dbReference>
<dbReference type="EMBL" id="RPFW01000001">
    <property type="protein sequence ID" value="TVZ07350.1"/>
    <property type="molecule type" value="Genomic_DNA"/>
</dbReference>
<evidence type="ECO:0000256" key="4">
    <source>
        <dbReference type="RuleBase" id="RU365031"/>
    </source>
</evidence>
<evidence type="ECO:0000313" key="5">
    <source>
        <dbReference type="EMBL" id="TVZ07350.1"/>
    </source>
</evidence>
<keyword evidence="4" id="KW-0046">Antibiotic resistance</keyword>
<evidence type="ECO:0000256" key="1">
    <source>
        <dbReference type="ARBA" id="ARBA00006383"/>
    </source>
</evidence>
<dbReference type="PANTHER" id="PTHR11104:SF0">
    <property type="entry name" value="SPBETA PROPHAGE-DERIVED AMINOGLYCOSIDE N(3')-ACETYLTRANSFERASE-LIKE PROTEIN YOKD"/>
    <property type="match status" value="1"/>
</dbReference>
<accession>A0A6P2C7Z6</accession>
<name>A0A6P2C7Z6_9ACTN</name>
<sequence>MAAAADATRAPESRVSAQGVTGQQLVDALRGLGVGQGDTLLVHGSLRSIGWVDGGAQAVAGALREVARNVVVPAATEQNSNTSRVHLARIAGMTPEEVLAYRAEMPAFHAGMPSGMGAIAEAVRTGPGAVRSGHPQSSFAAVGPEAGYLMDDHRLHCHYGEDSPLAKLYKMDARVLLLGTGYHACTAFHLAEYRYTPSPPVRRYECVVTLADGQRCWTSYDDVMLDDHEFEVIGKSFEKAADVNRGDVGNAECRLMPLCHAVDFAAQWMTENRK</sequence>
<keyword evidence="6" id="KW-1185">Reference proteome</keyword>
<dbReference type="AlphaFoldDB" id="A0A6P2C7Z6"/>
<gene>
    <name evidence="5" type="ORF">EAS64_00675</name>
</gene>
<evidence type="ECO:0000313" key="6">
    <source>
        <dbReference type="Proteomes" id="UP000460272"/>
    </source>
</evidence>
<dbReference type="Pfam" id="PF02522">
    <property type="entry name" value="Antibiotic_NAT"/>
    <property type="match status" value="1"/>
</dbReference>
<dbReference type="PANTHER" id="PTHR11104">
    <property type="entry name" value="AMINOGLYCOSIDE N3-ACETYLTRANSFERASE"/>
    <property type="match status" value="1"/>
</dbReference>
<comment type="similarity">
    <text evidence="1 4">Belongs to the antibiotic N-acetyltransferase family.</text>
</comment>
<evidence type="ECO:0000256" key="3">
    <source>
        <dbReference type="ARBA" id="ARBA00023315"/>
    </source>
</evidence>
<keyword evidence="3 4" id="KW-0012">Acyltransferase</keyword>
<keyword evidence="2 4" id="KW-0808">Transferase</keyword>
<dbReference type="EC" id="2.3.1.-" evidence="4"/>
<proteinExistence type="inferred from homology"/>
<organism evidence="5 6">
    <name type="scientific">Trebonia kvetii</name>
    <dbReference type="NCBI Taxonomy" id="2480626"/>
    <lineage>
        <taxon>Bacteria</taxon>
        <taxon>Bacillati</taxon>
        <taxon>Actinomycetota</taxon>
        <taxon>Actinomycetes</taxon>
        <taxon>Streptosporangiales</taxon>
        <taxon>Treboniaceae</taxon>
        <taxon>Trebonia</taxon>
    </lineage>
</organism>
<dbReference type="InterPro" id="IPR003679">
    <property type="entry name" value="Amioglycoside_AcTrfase"/>
</dbReference>
<evidence type="ECO:0000256" key="2">
    <source>
        <dbReference type="ARBA" id="ARBA00022679"/>
    </source>
</evidence>
<dbReference type="InterPro" id="IPR028345">
    <property type="entry name" value="Antibiotic_NAT-like"/>
</dbReference>
<reference evidence="5 6" key="1">
    <citation type="submission" date="2018-11" db="EMBL/GenBank/DDBJ databases">
        <title>Trebonia kvetii gen.nov., sp.nov., a novel acidophilic actinobacterium, and proposal of the new actinobacterial family Treboniaceae fam. nov.</title>
        <authorList>
            <person name="Rapoport D."/>
            <person name="Sagova-Mareckova M."/>
            <person name="Sedlacek I."/>
            <person name="Provaznik J."/>
            <person name="Kralova S."/>
            <person name="Pavlinic D."/>
            <person name="Benes V."/>
            <person name="Kopecky J."/>
        </authorList>
    </citation>
    <scope>NUCLEOTIDE SEQUENCE [LARGE SCALE GENOMIC DNA]</scope>
    <source>
        <strain evidence="5 6">15Tr583</strain>
    </source>
</reference>
<dbReference type="Proteomes" id="UP000460272">
    <property type="component" value="Unassembled WGS sequence"/>
</dbReference>